<comment type="function">
    <text evidence="6 8">Allows the formation of correctly charged Gln-tRNA(Gln) through the transamidation of misacylated Glu-tRNA(Gln) in organisms which lack glutaminyl-tRNA synthetase. The reaction takes place in the presence of glutamine and ATP through an activated gamma-phospho-Glu-tRNA(Gln).</text>
</comment>
<dbReference type="InterPro" id="IPR004412">
    <property type="entry name" value="GatA"/>
</dbReference>
<dbReference type="Gene3D" id="3.90.1300.10">
    <property type="entry name" value="Amidase signature (AS) domain"/>
    <property type="match status" value="1"/>
</dbReference>
<accession>A0A931F7N3</accession>
<evidence type="ECO:0000256" key="4">
    <source>
        <dbReference type="ARBA" id="ARBA00022840"/>
    </source>
</evidence>
<keyword evidence="11" id="KW-1185">Reference proteome</keyword>
<keyword evidence="5 8" id="KW-0648">Protein biosynthesis</keyword>
<dbReference type="PANTHER" id="PTHR11895:SF151">
    <property type="entry name" value="GLUTAMYL-TRNA(GLN) AMIDOTRANSFERASE SUBUNIT A"/>
    <property type="match status" value="1"/>
</dbReference>
<evidence type="ECO:0000256" key="7">
    <source>
        <dbReference type="ARBA" id="ARBA00047407"/>
    </source>
</evidence>
<dbReference type="GO" id="GO:0050567">
    <property type="term" value="F:glutaminyl-tRNA synthase (glutamine-hydrolyzing) activity"/>
    <property type="evidence" value="ECO:0007669"/>
    <property type="project" value="UniProtKB-UniRule"/>
</dbReference>
<dbReference type="EC" id="6.3.5.7" evidence="8"/>
<dbReference type="EMBL" id="JADPIE010000009">
    <property type="protein sequence ID" value="MBF8438100.1"/>
    <property type="molecule type" value="Genomic_DNA"/>
</dbReference>
<dbReference type="PANTHER" id="PTHR11895">
    <property type="entry name" value="TRANSAMIDASE"/>
    <property type="match status" value="1"/>
</dbReference>
<evidence type="ECO:0000313" key="10">
    <source>
        <dbReference type="EMBL" id="MBF8438100.1"/>
    </source>
</evidence>
<comment type="caution">
    <text evidence="10">The sequence shown here is derived from an EMBL/GenBank/DDBJ whole genome shotgun (WGS) entry which is preliminary data.</text>
</comment>
<dbReference type="GO" id="GO:0030956">
    <property type="term" value="C:glutamyl-tRNA(Gln) amidotransferase complex"/>
    <property type="evidence" value="ECO:0007669"/>
    <property type="project" value="InterPro"/>
</dbReference>
<dbReference type="AlphaFoldDB" id="A0A931F7N3"/>
<feature type="active site" description="Acyl-ester intermediate" evidence="8">
    <location>
        <position position="168"/>
    </location>
</feature>
<dbReference type="InterPro" id="IPR000120">
    <property type="entry name" value="Amidase"/>
</dbReference>
<keyword evidence="3 8" id="KW-0547">Nucleotide-binding</keyword>
<sequence length="473" mass="51134">MEIYEMNLRQLIEAREKGELTSEEIIDGFIDRMNNVEADVKGFVSRLENSSGAEIKEIGDLRGIPIAVKDNMATLDFPTSCSSKLLEGYTTPYEGTAVKKLKEAGAVIAGKTNMDEFAMGSSTENSGFMTSRNPWNLDHLPGGSSGGSAAVVAAGEVPAALGSDTGGSIRQPAAFSGLVGLKPTYGSVSRYGLVAFASSLDQIGPLTRNVKDAALMLNILAGKDQMDSTSADVEHPDYLAEIEQDISGFRFGVPKGYLELELHPDVKARVEEAIERIKENGGEVVEVELPPADQALAIYYIIAPAEASSNLARFDGVRYGQRLGDGDIEEMYQKTRNEGFGSEVKRRIMLGTYALSAGYQDELYKKALKVRTLIRDQYKAVFEEVDFIITPTCPTPAFKMGEERDPLETYLTDIFTVPANITGSPAISLPAGFSEDGLPVGVQLIGSAFSEKRLLQAANSLENILDIDNPVQL</sequence>
<dbReference type="NCBIfam" id="TIGR00132">
    <property type="entry name" value="gatA"/>
    <property type="match status" value="1"/>
</dbReference>
<dbReference type="PROSITE" id="PS00571">
    <property type="entry name" value="AMIDASES"/>
    <property type="match status" value="1"/>
</dbReference>
<organism evidence="10 11">
    <name type="scientific">Halonatronomonas betaini</name>
    <dbReference type="NCBI Taxonomy" id="2778430"/>
    <lineage>
        <taxon>Bacteria</taxon>
        <taxon>Bacillati</taxon>
        <taxon>Bacillota</taxon>
        <taxon>Clostridia</taxon>
        <taxon>Halanaerobiales</taxon>
        <taxon>Halarsenatibacteraceae</taxon>
        <taxon>Halonatronomonas</taxon>
    </lineage>
</organism>
<proteinExistence type="inferred from homology"/>
<comment type="catalytic activity">
    <reaction evidence="7 8">
        <text>L-glutamyl-tRNA(Gln) + L-glutamine + ATP + H2O = L-glutaminyl-tRNA(Gln) + L-glutamate + ADP + phosphate + H(+)</text>
        <dbReference type="Rhea" id="RHEA:17521"/>
        <dbReference type="Rhea" id="RHEA-COMP:9681"/>
        <dbReference type="Rhea" id="RHEA-COMP:9684"/>
        <dbReference type="ChEBI" id="CHEBI:15377"/>
        <dbReference type="ChEBI" id="CHEBI:15378"/>
        <dbReference type="ChEBI" id="CHEBI:29985"/>
        <dbReference type="ChEBI" id="CHEBI:30616"/>
        <dbReference type="ChEBI" id="CHEBI:43474"/>
        <dbReference type="ChEBI" id="CHEBI:58359"/>
        <dbReference type="ChEBI" id="CHEBI:78520"/>
        <dbReference type="ChEBI" id="CHEBI:78521"/>
        <dbReference type="ChEBI" id="CHEBI:456216"/>
        <dbReference type="EC" id="6.3.5.7"/>
    </reaction>
</comment>
<dbReference type="Proteomes" id="UP000621436">
    <property type="component" value="Unassembled WGS sequence"/>
</dbReference>
<keyword evidence="2 8" id="KW-0436">Ligase</keyword>
<dbReference type="InterPro" id="IPR023631">
    <property type="entry name" value="Amidase_dom"/>
</dbReference>
<protein>
    <recommendedName>
        <fullName evidence="8">Glutamyl-tRNA(Gln) amidotransferase subunit A</fullName>
        <shortName evidence="8">Glu-ADT subunit A</shortName>
        <ecNumber evidence="8">6.3.5.7</ecNumber>
    </recommendedName>
</protein>
<keyword evidence="4 8" id="KW-0067">ATP-binding</keyword>
<feature type="active site" description="Charge relay system" evidence="8">
    <location>
        <position position="69"/>
    </location>
</feature>
<comment type="similarity">
    <text evidence="1 8">Belongs to the amidase family. GatA subfamily.</text>
</comment>
<name>A0A931F7N3_9FIRM</name>
<dbReference type="GO" id="GO:0006412">
    <property type="term" value="P:translation"/>
    <property type="evidence" value="ECO:0007669"/>
    <property type="project" value="UniProtKB-UniRule"/>
</dbReference>
<dbReference type="SUPFAM" id="SSF75304">
    <property type="entry name" value="Amidase signature (AS) enzymes"/>
    <property type="match status" value="1"/>
</dbReference>
<evidence type="ECO:0000256" key="8">
    <source>
        <dbReference type="HAMAP-Rule" id="MF_00120"/>
    </source>
</evidence>
<dbReference type="InterPro" id="IPR036928">
    <property type="entry name" value="AS_sf"/>
</dbReference>
<comment type="subunit">
    <text evidence="8">Heterotrimer of A, B and C subunits.</text>
</comment>
<feature type="domain" description="Amidase" evidence="9">
    <location>
        <begin position="28"/>
        <end position="455"/>
    </location>
</feature>
<evidence type="ECO:0000256" key="1">
    <source>
        <dbReference type="ARBA" id="ARBA00008069"/>
    </source>
</evidence>
<evidence type="ECO:0000256" key="3">
    <source>
        <dbReference type="ARBA" id="ARBA00022741"/>
    </source>
</evidence>
<evidence type="ECO:0000256" key="5">
    <source>
        <dbReference type="ARBA" id="ARBA00022917"/>
    </source>
</evidence>
<evidence type="ECO:0000259" key="9">
    <source>
        <dbReference type="Pfam" id="PF01425"/>
    </source>
</evidence>
<evidence type="ECO:0000256" key="2">
    <source>
        <dbReference type="ARBA" id="ARBA00022598"/>
    </source>
</evidence>
<evidence type="ECO:0000313" key="11">
    <source>
        <dbReference type="Proteomes" id="UP000621436"/>
    </source>
</evidence>
<dbReference type="GO" id="GO:0005524">
    <property type="term" value="F:ATP binding"/>
    <property type="evidence" value="ECO:0007669"/>
    <property type="project" value="UniProtKB-KW"/>
</dbReference>
<dbReference type="HAMAP" id="MF_00120">
    <property type="entry name" value="GatA"/>
    <property type="match status" value="1"/>
</dbReference>
<evidence type="ECO:0000256" key="6">
    <source>
        <dbReference type="ARBA" id="ARBA00025295"/>
    </source>
</evidence>
<dbReference type="InterPro" id="IPR020556">
    <property type="entry name" value="Amidase_CS"/>
</dbReference>
<dbReference type="RefSeq" id="WP_270455198.1">
    <property type="nucleotide sequence ID" value="NZ_JADPIE010000009.1"/>
</dbReference>
<gene>
    <name evidence="8 10" type="primary">gatA</name>
    <name evidence="10" type="ORF">I0Q91_13490</name>
</gene>
<dbReference type="Pfam" id="PF01425">
    <property type="entry name" value="Amidase"/>
    <property type="match status" value="1"/>
</dbReference>
<feature type="active site" description="Charge relay system" evidence="8">
    <location>
        <position position="144"/>
    </location>
</feature>
<reference evidence="10" key="1">
    <citation type="submission" date="2020-11" db="EMBL/GenBank/DDBJ databases">
        <title>Halonatronomonas betainensis gen. nov., sp. nov. a novel haloalkaliphilic representative of the family Halanaerobiacae capable of betaine degradation.</title>
        <authorList>
            <person name="Boltyanskaya Y."/>
            <person name="Kevbrin V."/>
            <person name="Detkova E."/>
            <person name="Grouzdev D.S."/>
            <person name="Koziaeva V."/>
            <person name="Zhilina T."/>
        </authorList>
    </citation>
    <scope>NUCLEOTIDE SEQUENCE</scope>
    <source>
        <strain evidence="10">Z-7014</strain>
    </source>
</reference>